<proteinExistence type="predicted"/>
<gene>
    <name evidence="1" type="ORF">J4E96_09340</name>
</gene>
<protein>
    <submittedName>
        <fullName evidence="1">Uncharacterized protein</fullName>
    </submittedName>
</protein>
<name>A0A8A4ZNH2_9MICO</name>
<sequence>MGSADDWTYDDALILISLPTRGWTSVRGMLSTADHHNHGVPNQEVLAEVVARLVASGLVGTRDRQLGATAKGRALQEGTKASGGYDLIVEVLDRLEAIPRHEGPPIVSPESLEKSSRHYGDPSWRRLWRRIT</sequence>
<evidence type="ECO:0000313" key="2">
    <source>
        <dbReference type="Proteomes" id="UP000663937"/>
    </source>
</evidence>
<organism evidence="1 2">
    <name type="scientific">Pengzhenrongella sicca</name>
    <dbReference type="NCBI Taxonomy" id="2819238"/>
    <lineage>
        <taxon>Bacteria</taxon>
        <taxon>Bacillati</taxon>
        <taxon>Actinomycetota</taxon>
        <taxon>Actinomycetes</taxon>
        <taxon>Micrococcales</taxon>
        <taxon>Pengzhenrongella</taxon>
    </lineage>
</organism>
<dbReference type="KEGG" id="psic:J4E96_09340"/>
<reference evidence="1" key="1">
    <citation type="submission" date="2021-03" db="EMBL/GenBank/DDBJ databases">
        <title>Pengzhenrongella sicca gen. nov., sp. nov., a new member of suborder Micrococcineae isolated from High-Arctic tundra soil.</title>
        <authorList>
            <person name="Peng F."/>
        </authorList>
    </citation>
    <scope>NUCLEOTIDE SEQUENCE</scope>
    <source>
        <strain evidence="1">LRZ-2</strain>
    </source>
</reference>
<keyword evidence="2" id="KW-1185">Reference proteome</keyword>
<dbReference type="Proteomes" id="UP000663937">
    <property type="component" value="Chromosome"/>
</dbReference>
<accession>A0A8A4ZNH2</accession>
<dbReference type="RefSeq" id="WP_227425476.1">
    <property type="nucleotide sequence ID" value="NZ_CP071868.1"/>
</dbReference>
<dbReference type="EMBL" id="CP071868">
    <property type="protein sequence ID" value="QTE31098.1"/>
    <property type="molecule type" value="Genomic_DNA"/>
</dbReference>
<evidence type="ECO:0000313" key="1">
    <source>
        <dbReference type="EMBL" id="QTE31098.1"/>
    </source>
</evidence>
<dbReference type="AlphaFoldDB" id="A0A8A4ZNH2"/>